<dbReference type="Proteomes" id="UP000789572">
    <property type="component" value="Unassembled WGS sequence"/>
</dbReference>
<dbReference type="Pfam" id="PF00561">
    <property type="entry name" value="Abhydrolase_1"/>
    <property type="match status" value="1"/>
</dbReference>
<dbReference type="EMBL" id="CAJVPJ010000005">
    <property type="protein sequence ID" value="CAG8452548.1"/>
    <property type="molecule type" value="Genomic_DNA"/>
</dbReference>
<evidence type="ECO:0000259" key="1">
    <source>
        <dbReference type="Pfam" id="PF00561"/>
    </source>
</evidence>
<dbReference type="AlphaFoldDB" id="A0A9N8YS66"/>
<sequence>MDPSEIQETLLTERILIPSVHDNKLLQTRVSYLNRGGTLKAAIISHPYGPLGGNFNNNVVVAIEEFFLSREYLTLAFNFRGVGKSEGRTSWTGAAECDDYRTMVDFLANQGEISGKRILHIPPVSEIVIVGYSYGSLMATSLSSYTTSVPLSFVIISYPYSVIWFLTFFCTSQYLTCFGDLVASDESVLFVYGDSDQFTSVRKYRRLVEDCHLTEKPNWTVRELDDIDHFWYGTGMETALIDVLKEWLNARETKKTVNTIDSL</sequence>
<dbReference type="OrthoDB" id="10260961at2759"/>
<dbReference type="Gene3D" id="3.40.50.1820">
    <property type="entry name" value="alpha/beta hydrolase"/>
    <property type="match status" value="1"/>
</dbReference>
<name>A0A9N8YS66_9GLOM</name>
<gene>
    <name evidence="2" type="ORF">POCULU_LOCUS110</name>
</gene>
<dbReference type="SUPFAM" id="SSF53474">
    <property type="entry name" value="alpha/beta-Hydrolases"/>
    <property type="match status" value="1"/>
</dbReference>
<proteinExistence type="predicted"/>
<dbReference type="InterPro" id="IPR029058">
    <property type="entry name" value="AB_hydrolase_fold"/>
</dbReference>
<evidence type="ECO:0000313" key="2">
    <source>
        <dbReference type="EMBL" id="CAG8452548.1"/>
    </source>
</evidence>
<keyword evidence="3" id="KW-1185">Reference proteome</keyword>
<dbReference type="PANTHER" id="PTHR42103">
    <property type="entry name" value="ALPHA/BETA-HYDROLASES SUPERFAMILY PROTEIN"/>
    <property type="match status" value="1"/>
</dbReference>
<evidence type="ECO:0000313" key="3">
    <source>
        <dbReference type="Proteomes" id="UP000789572"/>
    </source>
</evidence>
<dbReference type="InterPro" id="IPR000073">
    <property type="entry name" value="AB_hydrolase_1"/>
</dbReference>
<protein>
    <submittedName>
        <fullName evidence="2">6776_t:CDS:1</fullName>
    </submittedName>
</protein>
<accession>A0A9N8YS66</accession>
<organism evidence="2 3">
    <name type="scientific">Paraglomus occultum</name>
    <dbReference type="NCBI Taxonomy" id="144539"/>
    <lineage>
        <taxon>Eukaryota</taxon>
        <taxon>Fungi</taxon>
        <taxon>Fungi incertae sedis</taxon>
        <taxon>Mucoromycota</taxon>
        <taxon>Glomeromycotina</taxon>
        <taxon>Glomeromycetes</taxon>
        <taxon>Paraglomerales</taxon>
        <taxon>Paraglomeraceae</taxon>
        <taxon>Paraglomus</taxon>
    </lineage>
</organism>
<reference evidence="2" key="1">
    <citation type="submission" date="2021-06" db="EMBL/GenBank/DDBJ databases">
        <authorList>
            <person name="Kallberg Y."/>
            <person name="Tangrot J."/>
            <person name="Rosling A."/>
        </authorList>
    </citation>
    <scope>NUCLEOTIDE SEQUENCE</scope>
    <source>
        <strain evidence="2">IA702</strain>
    </source>
</reference>
<dbReference type="PANTHER" id="PTHR42103:SF2">
    <property type="entry name" value="AB HYDROLASE-1 DOMAIN-CONTAINING PROTEIN"/>
    <property type="match status" value="1"/>
</dbReference>
<comment type="caution">
    <text evidence="2">The sequence shown here is derived from an EMBL/GenBank/DDBJ whole genome shotgun (WGS) entry which is preliminary data.</text>
</comment>
<feature type="domain" description="AB hydrolase-1" evidence="1">
    <location>
        <begin position="68"/>
        <end position="145"/>
    </location>
</feature>